<gene>
    <name evidence="4" type="ORF">A2765_03645</name>
</gene>
<evidence type="ECO:0000313" key="5">
    <source>
        <dbReference type="Proteomes" id="UP000176377"/>
    </source>
</evidence>
<dbReference type="FunFam" id="3.30.1360.40:FF:000001">
    <property type="entry name" value="Ribosome-recycling factor"/>
    <property type="match status" value="1"/>
</dbReference>
<dbReference type="InterPro" id="IPR002661">
    <property type="entry name" value="Ribosome_recyc_fac"/>
</dbReference>
<dbReference type="NCBIfam" id="TIGR00496">
    <property type="entry name" value="frr"/>
    <property type="match status" value="1"/>
</dbReference>
<dbReference type="GO" id="GO:0006412">
    <property type="term" value="P:translation"/>
    <property type="evidence" value="ECO:0007669"/>
    <property type="project" value="UniProtKB-KW"/>
</dbReference>
<name>A0A1F6DGR9_9BACT</name>
<dbReference type="AlphaFoldDB" id="A0A1F6DGR9"/>
<dbReference type="Gene3D" id="3.30.1360.40">
    <property type="match status" value="1"/>
</dbReference>
<dbReference type="PANTHER" id="PTHR20982:SF3">
    <property type="entry name" value="MITOCHONDRIAL RIBOSOME RECYCLING FACTOR PSEUDO 1"/>
    <property type="match status" value="1"/>
</dbReference>
<dbReference type="SUPFAM" id="SSF55194">
    <property type="entry name" value="Ribosome recycling factor, RRF"/>
    <property type="match status" value="1"/>
</dbReference>
<dbReference type="EMBL" id="MFLA01000004">
    <property type="protein sequence ID" value="OGG60644.1"/>
    <property type="molecule type" value="Genomic_DNA"/>
</dbReference>
<accession>A0A1F6DGR9</accession>
<dbReference type="InterPro" id="IPR036191">
    <property type="entry name" value="RRF_sf"/>
</dbReference>
<evidence type="ECO:0000313" key="4">
    <source>
        <dbReference type="EMBL" id="OGG60644.1"/>
    </source>
</evidence>
<dbReference type="Gene3D" id="1.10.132.20">
    <property type="entry name" value="Ribosome-recycling factor"/>
    <property type="match status" value="1"/>
</dbReference>
<proteinExistence type="inferred from homology"/>
<evidence type="ECO:0000256" key="2">
    <source>
        <dbReference type="ARBA" id="ARBA00022917"/>
    </source>
</evidence>
<comment type="similarity">
    <text evidence="1">Belongs to the RRF family.</text>
</comment>
<organism evidence="4 5">
    <name type="scientific">Candidatus Kaiserbacteria bacterium RIFCSPHIGHO2_01_FULL_56_24</name>
    <dbReference type="NCBI Taxonomy" id="1798487"/>
    <lineage>
        <taxon>Bacteria</taxon>
        <taxon>Candidatus Kaiseribacteriota</taxon>
    </lineage>
</organism>
<dbReference type="Proteomes" id="UP000176377">
    <property type="component" value="Unassembled WGS sequence"/>
</dbReference>
<feature type="domain" description="Ribosome recycling factor" evidence="3">
    <location>
        <begin position="21"/>
        <end position="181"/>
    </location>
</feature>
<dbReference type="Pfam" id="PF01765">
    <property type="entry name" value="RRF"/>
    <property type="match status" value="1"/>
</dbReference>
<dbReference type="GO" id="GO:0043023">
    <property type="term" value="F:ribosomal large subunit binding"/>
    <property type="evidence" value="ECO:0007669"/>
    <property type="project" value="TreeGrafter"/>
</dbReference>
<dbReference type="PANTHER" id="PTHR20982">
    <property type="entry name" value="RIBOSOME RECYCLING FACTOR"/>
    <property type="match status" value="1"/>
</dbReference>
<comment type="caution">
    <text evidence="4">The sequence shown here is derived from an EMBL/GenBank/DDBJ whole genome shotgun (WGS) entry which is preliminary data.</text>
</comment>
<protein>
    <submittedName>
        <fullName evidence="4">Ribosome recycling factor</fullName>
    </submittedName>
</protein>
<sequence>MSFDFKALDTKLAGAKEWLGREYQGLRTGRTTPAILDSVSVQAYGSMMPLKQVATIGVEDARTLRVQAFDPGIIKDIERAISQADLGLGIGADAAGVRVSFPELTSERREQLVKLAKAKLEDARTTVRLGRDECWKDIQEQEKLGGMSEDDKFRLKEEMQKKVDDANAELEKLFDKKETEMSS</sequence>
<reference evidence="4 5" key="1">
    <citation type="journal article" date="2016" name="Nat. Commun.">
        <title>Thousands of microbial genomes shed light on interconnected biogeochemical processes in an aquifer system.</title>
        <authorList>
            <person name="Anantharaman K."/>
            <person name="Brown C.T."/>
            <person name="Hug L.A."/>
            <person name="Sharon I."/>
            <person name="Castelle C.J."/>
            <person name="Probst A.J."/>
            <person name="Thomas B.C."/>
            <person name="Singh A."/>
            <person name="Wilkins M.J."/>
            <person name="Karaoz U."/>
            <person name="Brodie E.L."/>
            <person name="Williams K.H."/>
            <person name="Hubbard S.S."/>
            <person name="Banfield J.F."/>
        </authorList>
    </citation>
    <scope>NUCLEOTIDE SEQUENCE [LARGE SCALE GENOMIC DNA]</scope>
</reference>
<evidence type="ECO:0000256" key="1">
    <source>
        <dbReference type="ARBA" id="ARBA00005912"/>
    </source>
</evidence>
<evidence type="ECO:0000259" key="3">
    <source>
        <dbReference type="Pfam" id="PF01765"/>
    </source>
</evidence>
<keyword evidence="2" id="KW-0648">Protein biosynthesis</keyword>
<dbReference type="InterPro" id="IPR023584">
    <property type="entry name" value="Ribosome_recyc_fac_dom"/>
</dbReference>